<evidence type="ECO:0000259" key="9">
    <source>
        <dbReference type="PROSITE" id="PS51820"/>
    </source>
</evidence>
<name>A0A0D2WQR7_CAPO3</name>
<dbReference type="OrthoDB" id="5971499at2759"/>
<dbReference type="GO" id="GO:0032580">
    <property type="term" value="C:Golgi cisterna membrane"/>
    <property type="evidence" value="ECO:0007669"/>
    <property type="project" value="InterPro"/>
</dbReference>
<dbReference type="InterPro" id="IPR008428">
    <property type="entry name" value="Chond_GalNAc"/>
</dbReference>
<evidence type="ECO:0000256" key="8">
    <source>
        <dbReference type="ARBA" id="ARBA00023136"/>
    </source>
</evidence>
<dbReference type="Pfam" id="PF05679">
    <property type="entry name" value="CHGN"/>
    <property type="match status" value="1"/>
</dbReference>
<dbReference type="PROSITE" id="PS51820">
    <property type="entry name" value="PA14"/>
    <property type="match status" value="1"/>
</dbReference>
<keyword evidence="4" id="KW-0812">Transmembrane</keyword>
<evidence type="ECO:0000256" key="5">
    <source>
        <dbReference type="ARBA" id="ARBA00022968"/>
    </source>
</evidence>
<dbReference type="InterPro" id="IPR011658">
    <property type="entry name" value="PA14_dom"/>
</dbReference>
<dbReference type="InParanoid" id="A0A0D2WQR7"/>
<dbReference type="eggNOG" id="KOG3588">
    <property type="taxonomic scope" value="Eukaryota"/>
</dbReference>
<organism evidence="10 11">
    <name type="scientific">Capsaspora owczarzaki (strain ATCC 30864)</name>
    <dbReference type="NCBI Taxonomy" id="595528"/>
    <lineage>
        <taxon>Eukaryota</taxon>
        <taxon>Filasterea</taxon>
        <taxon>Capsaspora</taxon>
    </lineage>
</organism>
<accession>A0A0D2WQR7</accession>
<keyword evidence="7" id="KW-0333">Golgi apparatus</keyword>
<reference evidence="11" key="1">
    <citation type="submission" date="2011-02" db="EMBL/GenBank/DDBJ databases">
        <title>The Genome Sequence of Capsaspora owczarzaki ATCC 30864.</title>
        <authorList>
            <person name="Russ C."/>
            <person name="Cuomo C."/>
            <person name="Burger G."/>
            <person name="Gray M.W."/>
            <person name="Holland P.W.H."/>
            <person name="King N."/>
            <person name="Lang F.B.F."/>
            <person name="Roger A.J."/>
            <person name="Ruiz-Trillo I."/>
            <person name="Young S.K."/>
            <person name="Zeng Q."/>
            <person name="Gargeya S."/>
            <person name="Alvarado L."/>
            <person name="Berlin A."/>
            <person name="Chapman S.B."/>
            <person name="Chen Z."/>
            <person name="Freedman E."/>
            <person name="Gellesch M."/>
            <person name="Goldberg J."/>
            <person name="Griggs A."/>
            <person name="Gujja S."/>
            <person name="Heilman E."/>
            <person name="Heiman D."/>
            <person name="Howarth C."/>
            <person name="Mehta T."/>
            <person name="Neiman D."/>
            <person name="Pearson M."/>
            <person name="Roberts A."/>
            <person name="Saif S."/>
            <person name="Shea T."/>
            <person name="Shenoy N."/>
            <person name="Sisk P."/>
            <person name="Stolte C."/>
            <person name="Sykes S."/>
            <person name="White J."/>
            <person name="Yandava C."/>
            <person name="Haas B."/>
            <person name="Nusbaum C."/>
            <person name="Birren B."/>
        </authorList>
    </citation>
    <scope>NUCLEOTIDE SEQUENCE</scope>
    <source>
        <strain evidence="11">ATCC 30864</strain>
    </source>
</reference>
<dbReference type="SUPFAM" id="SSF56988">
    <property type="entry name" value="Anthrax protective antigen"/>
    <property type="match status" value="1"/>
</dbReference>
<dbReference type="EMBL" id="KE346365">
    <property type="protein sequence ID" value="KJE93378.1"/>
    <property type="molecule type" value="Genomic_DNA"/>
</dbReference>
<dbReference type="InterPro" id="IPR029044">
    <property type="entry name" value="Nucleotide-diphossugar_trans"/>
</dbReference>
<evidence type="ECO:0000256" key="2">
    <source>
        <dbReference type="ARBA" id="ARBA00009239"/>
    </source>
</evidence>
<dbReference type="InterPro" id="IPR051227">
    <property type="entry name" value="CS_glycosyltransferase"/>
</dbReference>
<evidence type="ECO:0000313" key="11">
    <source>
        <dbReference type="Proteomes" id="UP000008743"/>
    </source>
</evidence>
<evidence type="ECO:0000256" key="6">
    <source>
        <dbReference type="ARBA" id="ARBA00022989"/>
    </source>
</evidence>
<gene>
    <name evidence="10" type="ORF">CAOG_008760</name>
</gene>
<dbReference type="Gene3D" id="2.60.120.1560">
    <property type="match status" value="1"/>
</dbReference>
<dbReference type="Proteomes" id="UP000008743">
    <property type="component" value="Unassembled WGS sequence"/>
</dbReference>
<dbReference type="PhylomeDB" id="A0A0D2WQR7"/>
<evidence type="ECO:0000256" key="1">
    <source>
        <dbReference type="ARBA" id="ARBA00004323"/>
    </source>
</evidence>
<keyword evidence="3" id="KW-0808">Transferase</keyword>
<dbReference type="SUPFAM" id="SSF53448">
    <property type="entry name" value="Nucleotide-diphospho-sugar transferases"/>
    <property type="match status" value="1"/>
</dbReference>
<evidence type="ECO:0000256" key="4">
    <source>
        <dbReference type="ARBA" id="ARBA00022692"/>
    </source>
</evidence>
<evidence type="ECO:0000313" key="10">
    <source>
        <dbReference type="EMBL" id="KJE93378.1"/>
    </source>
</evidence>
<keyword evidence="11" id="KW-1185">Reference proteome</keyword>
<protein>
    <recommendedName>
        <fullName evidence="9">PA14 domain-containing protein</fullName>
    </recommendedName>
</protein>
<dbReference type="STRING" id="595528.A0A0D2WQR7"/>
<keyword evidence="6" id="KW-1133">Transmembrane helix</keyword>
<keyword evidence="8" id="KW-0472">Membrane</keyword>
<dbReference type="PANTHER" id="PTHR12369:SF5">
    <property type="entry name" value="HEXOSYLTRANSFERASE"/>
    <property type="match status" value="1"/>
</dbReference>
<comment type="similarity">
    <text evidence="2">Belongs to the chondroitin N-acetylgalactosaminyltransferase family.</text>
</comment>
<dbReference type="Gene3D" id="3.90.550.10">
    <property type="entry name" value="Spore Coat Polysaccharide Biosynthesis Protein SpsA, Chain A"/>
    <property type="match status" value="1"/>
</dbReference>
<evidence type="ECO:0000256" key="7">
    <source>
        <dbReference type="ARBA" id="ARBA00023034"/>
    </source>
</evidence>
<dbReference type="Pfam" id="PF07691">
    <property type="entry name" value="PA14"/>
    <property type="match status" value="1"/>
</dbReference>
<comment type="subcellular location">
    <subcellularLocation>
        <location evidence="1">Golgi apparatus membrane</location>
        <topology evidence="1">Single-pass type II membrane protein</topology>
    </subcellularLocation>
</comment>
<dbReference type="InterPro" id="IPR037524">
    <property type="entry name" value="PA14/GLEYA"/>
</dbReference>
<sequence length="635" mass="72031">MSQQQSVPLSSNTSEVEEIGRAHARPKKVHHIQLNEVVDQTFNDTASSLPMDKTTLARGFVNSHIFQGLCGGKVARSKHHALFPRFPTVKRRVASLTADFADDEYFQRVFGFIVPKVTGMYRFAVASDDTSEFWLSTDNLAEHERLLCFVGRPEDPENEVWTHPGDYSRYSSQISQPVHLDANRAYFMELFHKQSGGGAHVSVAWQPPSETEFAVIEKEFLMGYENELDELHSATDGHDHGAAAAPPSHRHYFEVEAGTEISPSPAMDPRTEFWRIPRVPPQVTLHVLETCEYHPSYLANRKLNRYEGVSMVEVSEVFPDDSTGLLFNQQPESANPLIPTDQAKAIVVEYLDLLNARRPNDTLVLKRVVNIVNKRDRARGALRTLLEIDVAPLHSPDKVQRLSQYVYRPSAAEELCYPSGMVWNATATIHLVIPVKNQVAWVAHLIENLEALWIETRDEHVNLVLVDFDSTDGDYEAMLRRSRIPHYTFVRKTGNFERTTGIQAGVDTVQNANDIVFTCDLHLDIPATLLDDIRKHTIASKQVYAPLVVRLGCGFTPAHPNGFWEHAGYGLLSIVKRDFDRIGGMNTREFGDRWGGEDWELLDRVLSANLEVERLRQPRFYHFWHSRKGMWSGTA</sequence>
<dbReference type="AlphaFoldDB" id="A0A0D2WQR7"/>
<proteinExistence type="inferred from homology"/>
<feature type="domain" description="PA14" evidence="9">
    <location>
        <begin position="51"/>
        <end position="220"/>
    </location>
</feature>
<evidence type="ECO:0000256" key="3">
    <source>
        <dbReference type="ARBA" id="ARBA00022679"/>
    </source>
</evidence>
<dbReference type="PANTHER" id="PTHR12369">
    <property type="entry name" value="CHONDROITIN SYNTHASE"/>
    <property type="match status" value="1"/>
</dbReference>
<dbReference type="GO" id="GO:0000139">
    <property type="term" value="C:Golgi membrane"/>
    <property type="evidence" value="ECO:0007669"/>
    <property type="project" value="UniProtKB-SubCell"/>
</dbReference>
<dbReference type="GO" id="GO:0008376">
    <property type="term" value="F:acetylgalactosaminyltransferase activity"/>
    <property type="evidence" value="ECO:0007669"/>
    <property type="project" value="InterPro"/>
</dbReference>
<keyword evidence="5" id="KW-0735">Signal-anchor</keyword>